<keyword evidence="3" id="KW-0507">mRNA processing</keyword>
<evidence type="ECO:0000256" key="9">
    <source>
        <dbReference type="ARBA" id="ARBA00023042"/>
    </source>
</evidence>
<evidence type="ECO:0000256" key="8">
    <source>
        <dbReference type="ARBA" id="ARBA00022884"/>
    </source>
</evidence>
<reference evidence="13" key="1">
    <citation type="journal article" date="2020" name="Nature">
        <title>Giant virus diversity and host interactions through global metagenomics.</title>
        <authorList>
            <person name="Schulz F."/>
            <person name="Roux S."/>
            <person name="Paez-Espino D."/>
            <person name="Jungbluth S."/>
            <person name="Walsh D.A."/>
            <person name="Denef V.J."/>
            <person name="McMahon K.D."/>
            <person name="Konstantinidis K.T."/>
            <person name="Eloe-Fadrosh E.A."/>
            <person name="Kyrpides N.C."/>
            <person name="Woyke T."/>
        </authorList>
    </citation>
    <scope>NUCLEOTIDE SEQUENCE</scope>
    <source>
        <strain evidence="13">GVMAG-S-ERX555907-63</strain>
    </source>
</reference>
<accession>A0A6C0KYI2</accession>
<dbReference type="UniPathway" id="UPA00922"/>
<protein>
    <recommendedName>
        <fullName evidence="12">mRNA cap 0 methyltransferase domain-containing protein</fullName>
    </recommendedName>
</protein>
<comment type="catalytic activity">
    <reaction evidence="11">
        <text>a 5'-end triphospho-ribonucleoside in mRNA + H2O = a 5'-end diphospho-ribonucleoside in mRNA + phosphate + H(+)</text>
        <dbReference type="Rhea" id="RHEA:67004"/>
        <dbReference type="Rhea" id="RHEA-COMP:17164"/>
        <dbReference type="Rhea" id="RHEA-COMP:17165"/>
        <dbReference type="ChEBI" id="CHEBI:15377"/>
        <dbReference type="ChEBI" id="CHEBI:15378"/>
        <dbReference type="ChEBI" id="CHEBI:43474"/>
        <dbReference type="ChEBI" id="CHEBI:167616"/>
        <dbReference type="ChEBI" id="CHEBI:167618"/>
        <dbReference type="EC" id="3.6.1.74"/>
    </reaction>
    <physiologicalReaction direction="left-to-right" evidence="11">
        <dbReference type="Rhea" id="RHEA:67005"/>
    </physiologicalReaction>
</comment>
<evidence type="ECO:0000256" key="6">
    <source>
        <dbReference type="ARBA" id="ARBA00022741"/>
    </source>
</evidence>
<dbReference type="Gene3D" id="3.40.50.150">
    <property type="entry name" value="Vaccinia Virus protein VP39"/>
    <property type="match status" value="1"/>
</dbReference>
<sequence>MSVTRMELSLLDIESINKNANKAYNDDQYEFECIITTPKVNVDSFTRVMNLCRKKTCTENWKNIKDRSKSLDITIGSYRVSIYGIHYIEEYFKTDKLTNLPSNAWNVIKKEKHDSEKLSIGCKINLKTENFVDKNGADFGNVLANWKKLKKTFRLKNRYSYLVDERYSVDLTVVKSGIIEYTLRDSNTLDTTEKHEIEIEYVPNILNTDDRKVFELDNWKKLIETILCSCRNVWKIVCIRDIEDVEKFYYKTILNNDSDLDMNIIKKNKAKYRISPNVVSLSMDRLRVMKSKAIEYYVTPKSDGLRMTGIINKNGELYLFGSKSELYMPTGYIFDEKYAGSVFDGEMINQTKDSSLIADYLVFDCYFYKGKDVRNKFFEERLELAKEIVNSKTIVESFNGLNPRVILKKFISNTTKGFHSECIECFKDIDENIYENDGLIFTPNDKVGGNDLYDKNKSGFIKSGKDFYRLLKWKDFTFNSIDFKIRFMDEHERPLKTESGYVMSKFMRCSLSVTYDQEPQPFTRESFINNLNGTENFQQYYKKDLVKEFKPFDPEDESARYVKLPIIDGKIRCKNNEQWNGTKISNNDIVEMVYDKNAEEEYRWTPIRIRKDKDKPNFYKVALDIWHSYYLPVTKEIMTGNEEIPTIDEQIDTYYNDGKRTDSNLRKFHRLCVKDSLFENTIGKTDGKKLLDIGSGRGGDIPRYFEYDAQVIGVDNSVDNLHHQNSGAYMRLFRKLKQNGTNKNYNPNKIVFLSGDAGKLFTNSSTFDLPNSNGIYKNYVKDNKIFDKQHTFNVATVFFSLHYFFKNESIFENFLKNIGHNIKIGGYFAGCCYDGNIIHNKLNENKGVDLVYRNTNGTETLRIRKNYDGNFGKNGNVSSLGKEIQVLVQSIDMIHPEYLVDFDFFSRKMFELGFKNVPEHSKNFEDYYNNQKNNSKKIVLSQEEKSESFLNRTFVFQRFSYGPENIDNSKILNKK</sequence>
<dbReference type="GO" id="GO:0005634">
    <property type="term" value="C:nucleus"/>
    <property type="evidence" value="ECO:0007669"/>
    <property type="project" value="TreeGrafter"/>
</dbReference>
<dbReference type="Pfam" id="PF03919">
    <property type="entry name" value="mRNA_cap_C"/>
    <property type="match status" value="1"/>
</dbReference>
<dbReference type="InterPro" id="IPR039753">
    <property type="entry name" value="RG7MT1"/>
</dbReference>
<proteinExistence type="predicted"/>
<dbReference type="EMBL" id="MN741017">
    <property type="protein sequence ID" value="QHU22659.1"/>
    <property type="molecule type" value="Genomic_DNA"/>
</dbReference>
<evidence type="ECO:0000313" key="13">
    <source>
        <dbReference type="EMBL" id="QHU22659.1"/>
    </source>
</evidence>
<dbReference type="InterPro" id="IPR037009">
    <property type="entry name" value="mRNA_triPase_Cet1_sf"/>
</dbReference>
<dbReference type="InterPro" id="IPR001339">
    <property type="entry name" value="mRNA_cap_enzyme_adenylation"/>
</dbReference>
<keyword evidence="8" id="KW-0694">RNA-binding</keyword>
<evidence type="ECO:0000259" key="12">
    <source>
        <dbReference type="PROSITE" id="PS51562"/>
    </source>
</evidence>
<keyword evidence="5" id="KW-0949">S-adenosyl-L-methionine</keyword>
<dbReference type="InterPro" id="IPR029063">
    <property type="entry name" value="SAM-dependent_MTases_sf"/>
</dbReference>
<dbReference type="GO" id="GO:0005525">
    <property type="term" value="F:GTP binding"/>
    <property type="evidence" value="ECO:0007669"/>
    <property type="project" value="UniProtKB-KW"/>
</dbReference>
<dbReference type="GO" id="GO:0005524">
    <property type="term" value="F:ATP binding"/>
    <property type="evidence" value="ECO:0007669"/>
    <property type="project" value="InterPro"/>
</dbReference>
<evidence type="ECO:0000256" key="7">
    <source>
        <dbReference type="ARBA" id="ARBA00022801"/>
    </source>
</evidence>
<keyword evidence="4" id="KW-0808">Transferase</keyword>
<keyword evidence="10" id="KW-0342">GTP-binding</keyword>
<dbReference type="Gene3D" id="2.40.50.140">
    <property type="entry name" value="Nucleic acid-binding proteins"/>
    <property type="match status" value="1"/>
</dbReference>
<dbReference type="SUPFAM" id="SSF50249">
    <property type="entry name" value="Nucleic acid-binding proteins"/>
    <property type="match status" value="1"/>
</dbReference>
<dbReference type="GO" id="GO:0004651">
    <property type="term" value="F:polynucleotide 5'-phosphatase activity"/>
    <property type="evidence" value="ECO:0007669"/>
    <property type="project" value="InterPro"/>
</dbReference>
<dbReference type="AlphaFoldDB" id="A0A6C0KYI2"/>
<dbReference type="GO" id="GO:0003723">
    <property type="term" value="F:RNA binding"/>
    <property type="evidence" value="ECO:0007669"/>
    <property type="project" value="UniProtKB-KW"/>
</dbReference>
<dbReference type="InterPro" id="IPR012340">
    <property type="entry name" value="NA-bd_OB-fold"/>
</dbReference>
<dbReference type="PROSITE" id="PS51562">
    <property type="entry name" value="RNA_CAP0_MT"/>
    <property type="match status" value="1"/>
</dbReference>
<evidence type="ECO:0000256" key="11">
    <source>
        <dbReference type="ARBA" id="ARBA00047740"/>
    </source>
</evidence>
<comment type="pathway">
    <text evidence="1">mRNA processing; mRNA capping.</text>
</comment>
<evidence type="ECO:0000256" key="4">
    <source>
        <dbReference type="ARBA" id="ARBA00022679"/>
    </source>
</evidence>
<dbReference type="GO" id="GO:0004484">
    <property type="term" value="F:mRNA guanylyltransferase activity"/>
    <property type="evidence" value="ECO:0007669"/>
    <property type="project" value="InterPro"/>
</dbReference>
<evidence type="ECO:0000256" key="3">
    <source>
        <dbReference type="ARBA" id="ARBA00022664"/>
    </source>
</evidence>
<dbReference type="GO" id="GO:0140818">
    <property type="term" value="F:mRNA 5'-triphosphate monophosphatase activity"/>
    <property type="evidence" value="ECO:0007669"/>
    <property type="project" value="UniProtKB-EC"/>
</dbReference>
<dbReference type="SUPFAM" id="SSF56091">
    <property type="entry name" value="DNA ligase/mRNA capping enzyme, catalytic domain"/>
    <property type="match status" value="1"/>
</dbReference>
<organism evidence="13">
    <name type="scientific">viral metagenome</name>
    <dbReference type="NCBI Taxonomy" id="1070528"/>
    <lineage>
        <taxon>unclassified sequences</taxon>
        <taxon>metagenomes</taxon>
        <taxon>organismal metagenomes</taxon>
    </lineage>
</organism>
<keyword evidence="6" id="KW-0547">Nucleotide-binding</keyword>
<keyword evidence="7" id="KW-0378">Hydrolase</keyword>
<dbReference type="InterPro" id="IPR004971">
    <property type="entry name" value="mRNA_G-N7_MeTrfase_dom"/>
</dbReference>
<dbReference type="PANTHER" id="PTHR12189">
    <property type="entry name" value="MRNA GUANINE-7- METHYLTRANSFERASE"/>
    <property type="match status" value="1"/>
</dbReference>
<evidence type="ECO:0000256" key="5">
    <source>
        <dbReference type="ARBA" id="ARBA00022691"/>
    </source>
</evidence>
<evidence type="ECO:0000256" key="10">
    <source>
        <dbReference type="ARBA" id="ARBA00023134"/>
    </source>
</evidence>
<dbReference type="Gene3D" id="3.30.470.30">
    <property type="entry name" value="DNA ligase/mRNA capping enzyme"/>
    <property type="match status" value="1"/>
</dbReference>
<dbReference type="SUPFAM" id="SSF53335">
    <property type="entry name" value="S-adenosyl-L-methionine-dependent methyltransferases"/>
    <property type="match status" value="1"/>
</dbReference>
<keyword evidence="9" id="KW-0506">mRNA capping</keyword>
<dbReference type="Pfam" id="PF01331">
    <property type="entry name" value="mRNA_cap_enzyme"/>
    <property type="match status" value="1"/>
</dbReference>
<dbReference type="SUPFAM" id="SSF55154">
    <property type="entry name" value="CYTH-like phosphatases"/>
    <property type="match status" value="1"/>
</dbReference>
<dbReference type="Pfam" id="PF03291">
    <property type="entry name" value="mRNA_G-N7_MeTrfase"/>
    <property type="match status" value="1"/>
</dbReference>
<evidence type="ECO:0000256" key="1">
    <source>
        <dbReference type="ARBA" id="ARBA00005129"/>
    </source>
</evidence>
<dbReference type="InterPro" id="IPR033469">
    <property type="entry name" value="CYTH-like_dom_sf"/>
</dbReference>
<evidence type="ECO:0000256" key="2">
    <source>
        <dbReference type="ARBA" id="ARBA00022603"/>
    </source>
</evidence>
<dbReference type="InterPro" id="IPR013846">
    <property type="entry name" value="mRNA_cap_enzyme_C"/>
</dbReference>
<keyword evidence="2" id="KW-0489">Methyltransferase</keyword>
<feature type="domain" description="MRNA cap 0 methyltransferase" evidence="12">
    <location>
        <begin position="660"/>
        <end position="959"/>
    </location>
</feature>
<name>A0A6C0KYI2_9ZZZZ</name>
<dbReference type="Gene3D" id="3.20.100.10">
    <property type="entry name" value="mRNA triphosphatase Cet1-like"/>
    <property type="match status" value="1"/>
</dbReference>
<dbReference type="GO" id="GO:0004482">
    <property type="term" value="F:mRNA 5'-cap (guanine-N7-)-methyltransferase activity"/>
    <property type="evidence" value="ECO:0007669"/>
    <property type="project" value="InterPro"/>
</dbReference>